<dbReference type="OrthoDB" id="9799912at2"/>
<dbReference type="Proteomes" id="UP000219621">
    <property type="component" value="Unassembled WGS sequence"/>
</dbReference>
<dbReference type="GO" id="GO:0110001">
    <property type="term" value="C:toxin-antitoxin complex"/>
    <property type="evidence" value="ECO:0007669"/>
    <property type="project" value="InterPro"/>
</dbReference>
<dbReference type="RefSeq" id="WP_097281635.1">
    <property type="nucleotide sequence ID" value="NZ_OCNJ01000018.1"/>
</dbReference>
<keyword evidence="2" id="KW-1185">Reference proteome</keyword>
<dbReference type="GO" id="GO:0004519">
    <property type="term" value="F:endonuclease activity"/>
    <property type="evidence" value="ECO:0007669"/>
    <property type="project" value="InterPro"/>
</dbReference>
<sequence>MRIIALSTLRRHWQQPGREDSEQPLKAWHTVVTAADWSGPADVKRQYRTASFVGDRVVFNIAGNKYRLVAWINYPRRTVYVRFVGSHSEYDAIEVESI</sequence>
<gene>
    <name evidence="1" type="ORF">SAMN05421508_11832</name>
</gene>
<dbReference type="GO" id="GO:0003723">
    <property type="term" value="F:RNA binding"/>
    <property type="evidence" value="ECO:0007669"/>
    <property type="project" value="InterPro"/>
</dbReference>
<protein>
    <submittedName>
        <fullName evidence="1">mRNA interferase HigB</fullName>
    </submittedName>
</protein>
<evidence type="ECO:0000313" key="1">
    <source>
        <dbReference type="EMBL" id="SOE01424.1"/>
    </source>
</evidence>
<proteinExistence type="predicted"/>
<dbReference type="InterPro" id="IPR018669">
    <property type="entry name" value="Toxin_HigB"/>
</dbReference>
<evidence type="ECO:0000313" key="2">
    <source>
        <dbReference type="Proteomes" id="UP000219621"/>
    </source>
</evidence>
<accession>A0A286H294</accession>
<dbReference type="EMBL" id="OCNJ01000018">
    <property type="protein sequence ID" value="SOE01424.1"/>
    <property type="molecule type" value="Genomic_DNA"/>
</dbReference>
<organism evidence="1 2">
    <name type="scientific">Caenispirillum bisanense</name>
    <dbReference type="NCBI Taxonomy" id="414052"/>
    <lineage>
        <taxon>Bacteria</taxon>
        <taxon>Pseudomonadati</taxon>
        <taxon>Pseudomonadota</taxon>
        <taxon>Alphaproteobacteria</taxon>
        <taxon>Rhodospirillales</taxon>
        <taxon>Novispirillaceae</taxon>
        <taxon>Caenispirillum</taxon>
    </lineage>
</organism>
<dbReference type="AlphaFoldDB" id="A0A286H294"/>
<name>A0A286H294_9PROT</name>
<reference evidence="1 2" key="1">
    <citation type="submission" date="2017-09" db="EMBL/GenBank/DDBJ databases">
        <authorList>
            <person name="Ehlers B."/>
            <person name="Leendertz F.H."/>
        </authorList>
    </citation>
    <scope>NUCLEOTIDE SEQUENCE [LARGE SCALE GENOMIC DNA]</scope>
    <source>
        <strain evidence="1 2">USBA 140</strain>
    </source>
</reference>
<dbReference type="Pfam" id="PF09907">
    <property type="entry name" value="HigB_toxin"/>
    <property type="match status" value="1"/>
</dbReference>